<proteinExistence type="predicted"/>
<reference evidence="2" key="1">
    <citation type="submission" date="2023-10" db="EMBL/GenBank/DDBJ databases">
        <authorList>
            <person name="Chen Y."/>
            <person name="Shah S."/>
            <person name="Dougan E. K."/>
            <person name="Thang M."/>
            <person name="Chan C."/>
        </authorList>
    </citation>
    <scope>NUCLEOTIDE SEQUENCE [LARGE SCALE GENOMIC DNA]</scope>
</reference>
<feature type="compositionally biased region" description="Basic residues" evidence="1">
    <location>
        <begin position="77"/>
        <end position="86"/>
    </location>
</feature>
<accession>A0ABN9S0J8</accession>
<sequence length="98" mass="11174">MARWWLSMQCTAIPNTSGQAETRQLTLKGRCACHSHPMTWSRKEQSHFCCGGQAKEHISEKLAEECKPPAEKTRAHYVVRARKKSTRSANTHVSYESQ</sequence>
<dbReference type="EMBL" id="CAUYUJ010008565">
    <property type="protein sequence ID" value="CAK0824337.1"/>
    <property type="molecule type" value="Genomic_DNA"/>
</dbReference>
<dbReference type="Proteomes" id="UP001189429">
    <property type="component" value="Unassembled WGS sequence"/>
</dbReference>
<protein>
    <submittedName>
        <fullName evidence="2">Uncharacterized protein</fullName>
    </submittedName>
</protein>
<comment type="caution">
    <text evidence="2">The sequence shown here is derived from an EMBL/GenBank/DDBJ whole genome shotgun (WGS) entry which is preliminary data.</text>
</comment>
<evidence type="ECO:0000313" key="2">
    <source>
        <dbReference type="EMBL" id="CAK0824337.1"/>
    </source>
</evidence>
<evidence type="ECO:0000313" key="3">
    <source>
        <dbReference type="Proteomes" id="UP001189429"/>
    </source>
</evidence>
<gene>
    <name evidence="2" type="ORF">PCOR1329_LOCUS24766</name>
</gene>
<feature type="non-terminal residue" evidence="2">
    <location>
        <position position="98"/>
    </location>
</feature>
<name>A0ABN9S0J8_9DINO</name>
<organism evidence="2 3">
    <name type="scientific">Prorocentrum cordatum</name>
    <dbReference type="NCBI Taxonomy" id="2364126"/>
    <lineage>
        <taxon>Eukaryota</taxon>
        <taxon>Sar</taxon>
        <taxon>Alveolata</taxon>
        <taxon>Dinophyceae</taxon>
        <taxon>Prorocentrales</taxon>
        <taxon>Prorocentraceae</taxon>
        <taxon>Prorocentrum</taxon>
    </lineage>
</organism>
<feature type="region of interest" description="Disordered" evidence="1">
    <location>
        <begin position="77"/>
        <end position="98"/>
    </location>
</feature>
<keyword evidence="3" id="KW-1185">Reference proteome</keyword>
<feature type="compositionally biased region" description="Polar residues" evidence="1">
    <location>
        <begin position="87"/>
        <end position="98"/>
    </location>
</feature>
<evidence type="ECO:0000256" key="1">
    <source>
        <dbReference type="SAM" id="MobiDB-lite"/>
    </source>
</evidence>